<dbReference type="STRING" id="1416779.SAMN05444409_3513"/>
<name>A0A1N6JKE2_9FLAO</name>
<dbReference type="RefSeq" id="WP_074236630.1">
    <property type="nucleotide sequence ID" value="NZ_FSRK01000003.1"/>
</dbReference>
<dbReference type="EMBL" id="FSRK01000003">
    <property type="protein sequence ID" value="SIO44815.1"/>
    <property type="molecule type" value="Genomic_DNA"/>
</dbReference>
<gene>
    <name evidence="1" type="ORF">SAMN05444409_3513</name>
</gene>
<evidence type="ECO:0000313" key="2">
    <source>
        <dbReference type="Proteomes" id="UP000185207"/>
    </source>
</evidence>
<dbReference type="Proteomes" id="UP000185207">
    <property type="component" value="Unassembled WGS sequence"/>
</dbReference>
<dbReference type="OrthoDB" id="1252559at2"/>
<keyword evidence="2" id="KW-1185">Reference proteome</keyword>
<reference evidence="2" key="1">
    <citation type="submission" date="2016-11" db="EMBL/GenBank/DDBJ databases">
        <authorList>
            <person name="Varghese N."/>
            <person name="Submissions S."/>
        </authorList>
    </citation>
    <scope>NUCLEOTIDE SEQUENCE [LARGE SCALE GENOMIC DNA]</scope>
    <source>
        <strain evidence="2">DSM 27623</strain>
    </source>
</reference>
<dbReference type="AlphaFoldDB" id="A0A1N6JKE2"/>
<sequence>MKTYIILSLILISSISFGQVTIGKASPYTPANATVSLEFGNPTGGARGVVLPWVTAAVNVTSAVPGTLIFDSTDQKVKFGTAATANATAVTSWTDLSAGAYAPTTANVPDANAENTTAKTLIGGTPATDTTPGILVLGDANKAMILPRVNSYTDIVNPSAGMMVYVTGTQQLALYNGREWSFWTKP</sequence>
<organism evidence="1 2">
    <name type="scientific">Epilithonimonas zeae</name>
    <dbReference type="NCBI Taxonomy" id="1416779"/>
    <lineage>
        <taxon>Bacteria</taxon>
        <taxon>Pseudomonadati</taxon>
        <taxon>Bacteroidota</taxon>
        <taxon>Flavobacteriia</taxon>
        <taxon>Flavobacteriales</taxon>
        <taxon>Weeksellaceae</taxon>
        <taxon>Chryseobacterium group</taxon>
        <taxon>Epilithonimonas</taxon>
    </lineage>
</organism>
<accession>A0A1N6JKE2</accession>
<protein>
    <submittedName>
        <fullName evidence="1">Uncharacterized protein</fullName>
    </submittedName>
</protein>
<proteinExistence type="predicted"/>
<evidence type="ECO:0000313" key="1">
    <source>
        <dbReference type="EMBL" id="SIO44815.1"/>
    </source>
</evidence>